<feature type="region of interest" description="Disordered" evidence="1">
    <location>
        <begin position="17"/>
        <end position="78"/>
    </location>
</feature>
<proteinExistence type="predicted"/>
<organism evidence="2 3">
    <name type="scientific">Linum tenue</name>
    <dbReference type="NCBI Taxonomy" id="586396"/>
    <lineage>
        <taxon>Eukaryota</taxon>
        <taxon>Viridiplantae</taxon>
        <taxon>Streptophyta</taxon>
        <taxon>Embryophyta</taxon>
        <taxon>Tracheophyta</taxon>
        <taxon>Spermatophyta</taxon>
        <taxon>Magnoliopsida</taxon>
        <taxon>eudicotyledons</taxon>
        <taxon>Gunneridae</taxon>
        <taxon>Pentapetalae</taxon>
        <taxon>rosids</taxon>
        <taxon>fabids</taxon>
        <taxon>Malpighiales</taxon>
        <taxon>Linaceae</taxon>
        <taxon>Linum</taxon>
    </lineage>
</organism>
<reference evidence="2" key="1">
    <citation type="submission" date="2022-08" db="EMBL/GenBank/DDBJ databases">
        <authorList>
            <person name="Gutierrez-Valencia J."/>
        </authorList>
    </citation>
    <scope>NUCLEOTIDE SEQUENCE</scope>
</reference>
<name>A0AAV0N7K9_9ROSI</name>
<sequence>MAALSPDAAPLLLRFPALNSSIHPDHPPSPQDLPLRRPPPLPPSRRPPNLPCAASTPLPPLFRRRLCPPHGGRVSRRL</sequence>
<evidence type="ECO:0000256" key="1">
    <source>
        <dbReference type="SAM" id="MobiDB-lite"/>
    </source>
</evidence>
<feature type="compositionally biased region" description="Basic residues" evidence="1">
    <location>
        <begin position="62"/>
        <end position="78"/>
    </location>
</feature>
<evidence type="ECO:0000313" key="3">
    <source>
        <dbReference type="Proteomes" id="UP001154282"/>
    </source>
</evidence>
<feature type="compositionally biased region" description="Pro residues" evidence="1">
    <location>
        <begin position="27"/>
        <end position="50"/>
    </location>
</feature>
<comment type="caution">
    <text evidence="2">The sequence shown here is derived from an EMBL/GenBank/DDBJ whole genome shotgun (WGS) entry which is preliminary data.</text>
</comment>
<dbReference type="EMBL" id="CAMGYJ010000008">
    <property type="protein sequence ID" value="CAI0454453.1"/>
    <property type="molecule type" value="Genomic_DNA"/>
</dbReference>
<keyword evidence="3" id="KW-1185">Reference proteome</keyword>
<dbReference type="Proteomes" id="UP001154282">
    <property type="component" value="Unassembled WGS sequence"/>
</dbReference>
<protein>
    <submittedName>
        <fullName evidence="2">Uncharacterized protein</fullName>
    </submittedName>
</protein>
<dbReference type="AlphaFoldDB" id="A0AAV0N7K9"/>
<accession>A0AAV0N7K9</accession>
<evidence type="ECO:0000313" key="2">
    <source>
        <dbReference type="EMBL" id="CAI0454453.1"/>
    </source>
</evidence>
<gene>
    <name evidence="2" type="ORF">LITE_LOCUS31962</name>
</gene>